<dbReference type="OrthoDB" id="1522784at2"/>
<reference evidence="1" key="1">
    <citation type="submission" date="2015-05" db="EMBL/GenBank/DDBJ databases">
        <title>Permanent draft genome of Rhodopirellula islandicus K833.</title>
        <authorList>
            <person name="Kizina J."/>
            <person name="Richter M."/>
            <person name="Glockner F.O."/>
            <person name="Harder J."/>
        </authorList>
    </citation>
    <scope>NUCLEOTIDE SEQUENCE [LARGE SCALE GENOMIC DNA]</scope>
    <source>
        <strain evidence="1">K833</strain>
    </source>
</reference>
<name>A0A0J1BCB8_RHOIS</name>
<keyword evidence="2" id="KW-1185">Reference proteome</keyword>
<evidence type="ECO:0000313" key="1">
    <source>
        <dbReference type="EMBL" id="KLU04280.1"/>
    </source>
</evidence>
<dbReference type="EMBL" id="LECT01000029">
    <property type="protein sequence ID" value="KLU04280.1"/>
    <property type="molecule type" value="Genomic_DNA"/>
</dbReference>
<dbReference type="InterPro" id="IPR021829">
    <property type="entry name" value="DUF3419"/>
</dbReference>
<dbReference type="GO" id="GO:0016740">
    <property type="term" value="F:transferase activity"/>
    <property type="evidence" value="ECO:0007669"/>
    <property type="project" value="UniProtKB-KW"/>
</dbReference>
<dbReference type="STRING" id="595434.RISK_003866"/>
<accession>A0A0J1BCB8</accession>
<keyword evidence="1" id="KW-0808">Transferase</keyword>
<dbReference type="RefSeq" id="WP_047815216.1">
    <property type="nucleotide sequence ID" value="NZ_LECT01000029.1"/>
</dbReference>
<evidence type="ECO:0000313" key="2">
    <source>
        <dbReference type="Proteomes" id="UP000036367"/>
    </source>
</evidence>
<dbReference type="PATRIC" id="fig|595434.4.peg.3668"/>
<gene>
    <name evidence="1" type="ORF">RISK_003866</name>
</gene>
<dbReference type="PANTHER" id="PTHR47473:SF1">
    <property type="entry name" value="METHYLTRANSFERASE DOMAIN-CONTAINING PROTEIN"/>
    <property type="match status" value="1"/>
</dbReference>
<dbReference type="Proteomes" id="UP000036367">
    <property type="component" value="Unassembled WGS sequence"/>
</dbReference>
<dbReference type="AlphaFoldDB" id="A0A0J1BCB8"/>
<organism evidence="1 2">
    <name type="scientific">Rhodopirellula islandica</name>
    <dbReference type="NCBI Taxonomy" id="595434"/>
    <lineage>
        <taxon>Bacteria</taxon>
        <taxon>Pseudomonadati</taxon>
        <taxon>Planctomycetota</taxon>
        <taxon>Planctomycetia</taxon>
        <taxon>Pirellulales</taxon>
        <taxon>Pirellulaceae</taxon>
        <taxon>Rhodopirellula</taxon>
    </lineage>
</organism>
<comment type="caution">
    <text evidence="1">The sequence shown here is derived from an EMBL/GenBank/DDBJ whole genome shotgun (WGS) entry which is preliminary data.</text>
</comment>
<dbReference type="Pfam" id="PF11899">
    <property type="entry name" value="DUF3419"/>
    <property type="match status" value="1"/>
</dbReference>
<protein>
    <submittedName>
        <fullName evidence="1">S-adenosylmethionine:diacylglycerol 3-amino-3-carboxypropyl transferase</fullName>
    </submittedName>
</protein>
<proteinExistence type="predicted"/>
<dbReference type="PANTHER" id="PTHR47473">
    <property type="entry name" value="BTA1P"/>
    <property type="match status" value="1"/>
</dbReference>
<sequence length="418" mass="47675">MVANWLGNKCFKVVHQKNLVYNTCWEDPRIDRQALSLGADDSVLVITSAGCNALDYALQSPRSVHAVDMNPLQNALLELKCAAIRTLNYDDFFDVFGRGFHADWQSLYHNHIRSSLTAEARGIWDRRLDFFDGTSRRKSFYFRGTSGLFAWLVNGYLKRPAGLKEAIGELLQAESVDRQREVYQQRDINGLLWSKPLRWALRRDTTLAMLGVPRSQRNQLDRCYPGGIGGFIQDRIEAVFKTLPLRDNYFWRVYLTGSYTPDCCPEYLKEQNFERLKGGLVDRVHTHTNTVEGFLTGHDQPISRFVLLDHMDWLYDRHPELLVSEWQSILNRATSDARVLWRSAALAVDFVNPLMLQHEGSAVQLGDLLHYHDELATSLHARDRVHTYGSFYIADLFGRLSDDTAVTTEAVGATGVAA</sequence>